<evidence type="ECO:0000256" key="1">
    <source>
        <dbReference type="ARBA" id="ARBA00022741"/>
    </source>
</evidence>
<dbReference type="EMBL" id="JBEAFC010000010">
    <property type="protein sequence ID" value="KAL1538139.1"/>
    <property type="molecule type" value="Genomic_DNA"/>
</dbReference>
<accession>A0ABD1G220</accession>
<comment type="caution">
    <text evidence="3">The sequence shown here is derived from an EMBL/GenBank/DDBJ whole genome shotgun (WGS) entry which is preliminary data.</text>
</comment>
<dbReference type="PANTHER" id="PTHR48103:SF2">
    <property type="entry name" value="MIDASIN"/>
    <property type="match status" value="1"/>
</dbReference>
<proteinExistence type="predicted"/>
<reference evidence="3 4" key="1">
    <citation type="submission" date="2024-06" db="EMBL/GenBank/DDBJ databases">
        <title>A chromosome level genome sequence of Diviner's sage (Salvia divinorum).</title>
        <authorList>
            <person name="Ford S.A."/>
            <person name="Ro D.-K."/>
            <person name="Ness R.W."/>
            <person name="Phillips M.A."/>
        </authorList>
    </citation>
    <scope>NUCLEOTIDE SEQUENCE [LARGE SCALE GENOMIC DNA]</scope>
    <source>
        <strain evidence="3">SAF-2024a</strain>
        <tissue evidence="3">Leaf</tissue>
    </source>
</reference>
<keyword evidence="1" id="KW-0547">Nucleotide-binding</keyword>
<dbReference type="PANTHER" id="PTHR48103">
    <property type="entry name" value="MIDASIN-RELATED"/>
    <property type="match status" value="1"/>
</dbReference>
<organism evidence="3 4">
    <name type="scientific">Salvia divinorum</name>
    <name type="common">Maria pastora</name>
    <name type="synonym">Diviner's sage</name>
    <dbReference type="NCBI Taxonomy" id="28513"/>
    <lineage>
        <taxon>Eukaryota</taxon>
        <taxon>Viridiplantae</taxon>
        <taxon>Streptophyta</taxon>
        <taxon>Embryophyta</taxon>
        <taxon>Tracheophyta</taxon>
        <taxon>Spermatophyta</taxon>
        <taxon>Magnoliopsida</taxon>
        <taxon>eudicotyledons</taxon>
        <taxon>Gunneridae</taxon>
        <taxon>Pentapetalae</taxon>
        <taxon>asterids</taxon>
        <taxon>lamiids</taxon>
        <taxon>Lamiales</taxon>
        <taxon>Lamiaceae</taxon>
        <taxon>Nepetoideae</taxon>
        <taxon>Mentheae</taxon>
        <taxon>Salviinae</taxon>
        <taxon>Salvia</taxon>
        <taxon>Salvia subgen. Calosphace</taxon>
    </lineage>
</organism>
<evidence type="ECO:0000313" key="4">
    <source>
        <dbReference type="Proteomes" id="UP001567538"/>
    </source>
</evidence>
<dbReference type="Proteomes" id="UP001567538">
    <property type="component" value="Unassembled WGS sequence"/>
</dbReference>
<gene>
    <name evidence="3" type="ORF">AAHA92_26916</name>
</gene>
<sequence>MYLDRMMSSFTFKQENTIADEPMVDLLKYVNNMLDAAVMQARSPSGCNPLEQLVLIMADGRFNEKVTILRLNPRFCPKRRVRDILSIKRMVAFLLLDSPNESIMDLQEFTGKGTEFKLSRYIESFPFPYYVVLKNIEALPRTLADLLRQWFELMQYSRD</sequence>
<keyword evidence="2" id="KW-0067">ATP-binding</keyword>
<dbReference type="AlphaFoldDB" id="A0ABD1G220"/>
<evidence type="ECO:0000313" key="3">
    <source>
        <dbReference type="EMBL" id="KAL1538139.1"/>
    </source>
</evidence>
<name>A0ABD1G220_SALDI</name>
<keyword evidence="4" id="KW-1185">Reference proteome</keyword>
<protein>
    <submittedName>
        <fullName evidence="3">Midasin-like</fullName>
    </submittedName>
</protein>
<evidence type="ECO:0000256" key="2">
    <source>
        <dbReference type="ARBA" id="ARBA00022840"/>
    </source>
</evidence>
<dbReference type="GO" id="GO:0005524">
    <property type="term" value="F:ATP binding"/>
    <property type="evidence" value="ECO:0007669"/>
    <property type="project" value="UniProtKB-KW"/>
</dbReference>